<dbReference type="Pfam" id="PF04545">
    <property type="entry name" value="Sigma70_r4"/>
    <property type="match status" value="1"/>
</dbReference>
<dbReference type="InterPro" id="IPR013324">
    <property type="entry name" value="RNA_pol_sigma_r3/r4-like"/>
</dbReference>
<dbReference type="Gene3D" id="1.10.10.10">
    <property type="entry name" value="Winged helix-like DNA-binding domain superfamily/Winged helix DNA-binding domain"/>
    <property type="match status" value="2"/>
</dbReference>
<dbReference type="AlphaFoldDB" id="A0A286RAW6"/>
<dbReference type="Proteomes" id="UP000215086">
    <property type="component" value="Chromosome"/>
</dbReference>
<organism evidence="8 9">
    <name type="scientific">Thermogutta terrifontis</name>
    <dbReference type="NCBI Taxonomy" id="1331910"/>
    <lineage>
        <taxon>Bacteria</taxon>
        <taxon>Pseudomonadati</taxon>
        <taxon>Planctomycetota</taxon>
        <taxon>Planctomycetia</taxon>
        <taxon>Pirellulales</taxon>
        <taxon>Thermoguttaceae</taxon>
        <taxon>Thermogutta</taxon>
    </lineage>
</organism>
<evidence type="ECO:0000256" key="2">
    <source>
        <dbReference type="ARBA" id="ARBA00023015"/>
    </source>
</evidence>
<comment type="similarity">
    <text evidence="1">Belongs to the sigma-70 factor family.</text>
</comment>
<accession>A0A286RAW6</accession>
<dbReference type="NCBIfam" id="TIGR02937">
    <property type="entry name" value="sigma70-ECF"/>
    <property type="match status" value="1"/>
</dbReference>
<keyword evidence="9" id="KW-1185">Reference proteome</keyword>
<dbReference type="Pfam" id="PF04539">
    <property type="entry name" value="Sigma70_r3"/>
    <property type="match status" value="1"/>
</dbReference>
<evidence type="ECO:0000256" key="1">
    <source>
        <dbReference type="ARBA" id="ARBA00007788"/>
    </source>
</evidence>
<dbReference type="SUPFAM" id="SSF88659">
    <property type="entry name" value="Sigma3 and sigma4 domains of RNA polymerase sigma factors"/>
    <property type="match status" value="2"/>
</dbReference>
<dbReference type="Pfam" id="PF04542">
    <property type="entry name" value="Sigma70_r2"/>
    <property type="match status" value="1"/>
</dbReference>
<dbReference type="GO" id="GO:0006352">
    <property type="term" value="P:DNA-templated transcription initiation"/>
    <property type="evidence" value="ECO:0007669"/>
    <property type="project" value="InterPro"/>
</dbReference>
<dbReference type="SUPFAM" id="SSF88946">
    <property type="entry name" value="Sigma2 domain of RNA polymerase sigma factors"/>
    <property type="match status" value="1"/>
</dbReference>
<dbReference type="PANTHER" id="PTHR30603">
    <property type="entry name" value="RNA POLYMERASE SIGMA FACTOR RPO"/>
    <property type="match status" value="1"/>
</dbReference>
<dbReference type="InterPro" id="IPR007624">
    <property type="entry name" value="RNA_pol_sigma70_r3"/>
</dbReference>
<feature type="compositionally biased region" description="Acidic residues" evidence="6">
    <location>
        <begin position="101"/>
        <end position="119"/>
    </location>
</feature>
<dbReference type="PROSITE" id="PS00716">
    <property type="entry name" value="SIGMA70_2"/>
    <property type="match status" value="1"/>
</dbReference>
<dbReference type="InterPro" id="IPR007627">
    <property type="entry name" value="RNA_pol_sigma70_r2"/>
</dbReference>
<keyword evidence="2" id="KW-0805">Transcription regulation</keyword>
<proteinExistence type="inferred from homology"/>
<dbReference type="Gene3D" id="1.10.601.10">
    <property type="entry name" value="RNA Polymerase Primary Sigma Factor"/>
    <property type="match status" value="1"/>
</dbReference>
<dbReference type="InterPro" id="IPR014284">
    <property type="entry name" value="RNA_pol_sigma-70_dom"/>
</dbReference>
<dbReference type="CDD" id="cd06171">
    <property type="entry name" value="Sigma70_r4"/>
    <property type="match status" value="1"/>
</dbReference>
<sequence length="598" mass="68886">MPRASHHKPHSVARGPRTGKVNGHRTELARVAGKTTSEVAPDRGVNGESVHPDVLLEALDPSLLDEDQNSTAAAGDHIHDETFDEDLFELDGASHSTHELADDEEALDPEDAGESDLDAESTGQDDRIDDPVRIYLMQMGEIPLLTRRDEIRAAKQIERARRKFRYAMLATDFILNAAIELLKNVRDGRLRLDRTMDVSVTNLRGKRHITRLLEPNLRTLQEIQRRNRRDFAQMMNRRLPMEERRAARRRLMARRFRAVRLVEELDLRTQKLQPLLDRLTRISQRMDAIIQDLKALRGTPETPWEKELRRELRQLMRLTLESPTTLRNHLAAVMRYAEEYEAAKRYLSAGNLRLVVSIAKRYRNRGLSFLDLIQEGNTGLMRAVDKFEYARGFKFSTYATWWIRQAITRAIADQSRTIRMPVHMLDVCGRIHAMARKLAQDRGIVPSLDETAQALGMPVEEVRSILRMSHQPLSLDQPVGEQEESYLGEFLADYREDDPLYEMNFELLKRSINEALAELTYREREIIRLRYGLADGYAYTLEEVGKIFGITRERVRQIEAKAIRKLRHPVRSRKLAGFIDALVARGQLTPDPGLEAEL</sequence>
<dbReference type="InterPro" id="IPR009042">
    <property type="entry name" value="RNA_pol_sigma70_r1_2"/>
</dbReference>
<dbReference type="InterPro" id="IPR000943">
    <property type="entry name" value="RNA_pol_sigma70"/>
</dbReference>
<dbReference type="EMBL" id="CP018477">
    <property type="protein sequence ID" value="ASV73100.1"/>
    <property type="molecule type" value="Genomic_DNA"/>
</dbReference>
<dbReference type="FunFam" id="1.10.601.10:FF:000001">
    <property type="entry name" value="RNA polymerase sigma factor SigA"/>
    <property type="match status" value="1"/>
</dbReference>
<dbReference type="GO" id="GO:0003677">
    <property type="term" value="F:DNA binding"/>
    <property type="evidence" value="ECO:0007669"/>
    <property type="project" value="UniProtKB-KW"/>
</dbReference>
<keyword evidence="3" id="KW-0731">Sigma factor</keyword>
<evidence type="ECO:0000256" key="3">
    <source>
        <dbReference type="ARBA" id="ARBA00023082"/>
    </source>
</evidence>
<evidence type="ECO:0000256" key="4">
    <source>
        <dbReference type="ARBA" id="ARBA00023125"/>
    </source>
</evidence>
<dbReference type="InterPro" id="IPR050239">
    <property type="entry name" value="Sigma-70_RNA_pol_init_factors"/>
</dbReference>
<keyword evidence="4" id="KW-0238">DNA-binding</keyword>
<dbReference type="PRINTS" id="PR00046">
    <property type="entry name" value="SIGMA70FCT"/>
</dbReference>
<feature type="domain" description="RNA polymerase sigma-70" evidence="7">
    <location>
        <begin position="540"/>
        <end position="566"/>
    </location>
</feature>
<evidence type="ECO:0000313" key="9">
    <source>
        <dbReference type="Proteomes" id="UP000215086"/>
    </source>
</evidence>
<gene>
    <name evidence="8" type="ORF">THTE_0498</name>
</gene>
<keyword evidence="5" id="KW-0804">Transcription</keyword>
<dbReference type="InterPro" id="IPR036388">
    <property type="entry name" value="WH-like_DNA-bd_sf"/>
</dbReference>
<dbReference type="InterPro" id="IPR007630">
    <property type="entry name" value="RNA_pol_sigma70_r4"/>
</dbReference>
<dbReference type="PANTHER" id="PTHR30603:SF60">
    <property type="entry name" value="RNA POLYMERASE SIGMA FACTOR RPOD"/>
    <property type="match status" value="1"/>
</dbReference>
<feature type="region of interest" description="Disordered" evidence="6">
    <location>
        <begin position="95"/>
        <end position="129"/>
    </location>
</feature>
<protein>
    <submittedName>
        <fullName evidence="8">RNA polymerase sigma factor RpoD</fullName>
    </submittedName>
</protein>
<dbReference type="GO" id="GO:0016987">
    <property type="term" value="F:sigma factor activity"/>
    <property type="evidence" value="ECO:0007669"/>
    <property type="project" value="UniProtKB-KW"/>
</dbReference>
<evidence type="ECO:0000259" key="7">
    <source>
        <dbReference type="PROSITE" id="PS00716"/>
    </source>
</evidence>
<dbReference type="Pfam" id="PF00140">
    <property type="entry name" value="Sigma70_r1_2"/>
    <property type="match status" value="1"/>
</dbReference>
<evidence type="ECO:0000256" key="5">
    <source>
        <dbReference type="ARBA" id="ARBA00023163"/>
    </source>
</evidence>
<dbReference type="KEGG" id="ttf:THTE_0498"/>
<evidence type="ECO:0000313" key="8">
    <source>
        <dbReference type="EMBL" id="ASV73100.1"/>
    </source>
</evidence>
<feature type="compositionally biased region" description="Basic residues" evidence="6">
    <location>
        <begin position="1"/>
        <end position="11"/>
    </location>
</feature>
<evidence type="ECO:0000256" key="6">
    <source>
        <dbReference type="SAM" id="MobiDB-lite"/>
    </source>
</evidence>
<name>A0A286RAW6_9BACT</name>
<feature type="region of interest" description="Disordered" evidence="6">
    <location>
        <begin position="1"/>
        <end position="50"/>
    </location>
</feature>
<dbReference type="InterPro" id="IPR013325">
    <property type="entry name" value="RNA_pol_sigma_r2"/>
</dbReference>
<reference evidence="8 9" key="1">
    <citation type="journal article" name="Front. Microbiol.">
        <title>Sugar Metabolism of the First Thermophilic Planctomycete Thermogutta terrifontis: Comparative Genomic and Transcriptomic Approaches.</title>
        <authorList>
            <person name="Elcheninov A.G."/>
            <person name="Menzel P."/>
            <person name="Gudbergsdottir S.R."/>
            <person name="Slesarev A.I."/>
            <person name="Kadnikov V.V."/>
            <person name="Krogh A."/>
            <person name="Bonch-Osmolovskaya E.A."/>
            <person name="Peng X."/>
            <person name="Kublanov I.V."/>
        </authorList>
    </citation>
    <scope>NUCLEOTIDE SEQUENCE [LARGE SCALE GENOMIC DNA]</scope>
    <source>
        <strain evidence="8 9">R1</strain>
    </source>
</reference>